<dbReference type="Gene3D" id="1.10.238.20">
    <property type="entry name" value="Pheromone/general odorant binding protein domain"/>
    <property type="match status" value="1"/>
</dbReference>
<comment type="similarity">
    <text evidence="2">Belongs to the PBP/GOBP family.</text>
</comment>
<dbReference type="CDD" id="cd23992">
    <property type="entry name" value="PBP_GOBP"/>
    <property type="match status" value="1"/>
</dbReference>
<dbReference type="EMBL" id="KP453838">
    <property type="protein sequence ID" value="ALM64969.1"/>
    <property type="molecule type" value="mRNA"/>
</dbReference>
<gene>
    <name evidence="8" type="primary">obp7</name>
</gene>
<dbReference type="PANTHER" id="PTHR11857">
    <property type="entry name" value="ODORANT BINDING PROTEIN-RELATED"/>
    <property type="match status" value="1"/>
</dbReference>
<dbReference type="SMART" id="SM00708">
    <property type="entry name" value="PhBP"/>
    <property type="match status" value="1"/>
</dbReference>
<dbReference type="GO" id="GO:0005615">
    <property type="term" value="C:extracellular space"/>
    <property type="evidence" value="ECO:0007669"/>
    <property type="project" value="TreeGrafter"/>
</dbReference>
<dbReference type="InterPro" id="IPR036728">
    <property type="entry name" value="PBP_GOBP_sf"/>
</dbReference>
<proteinExistence type="evidence at transcript level"/>
<name>A0A0X9EZ19_9CUCU</name>
<feature type="chain" id="PRO_5007071905" evidence="7">
    <location>
        <begin position="20"/>
        <end position="136"/>
    </location>
</feature>
<keyword evidence="3" id="KW-0964">Secreted</keyword>
<dbReference type="PANTHER" id="PTHR11857:SF43">
    <property type="entry name" value="GEO07291P1-RELATED"/>
    <property type="match status" value="1"/>
</dbReference>
<evidence type="ECO:0000256" key="6">
    <source>
        <dbReference type="ARBA" id="ARBA00056866"/>
    </source>
</evidence>
<evidence type="ECO:0000256" key="1">
    <source>
        <dbReference type="ARBA" id="ARBA00004613"/>
    </source>
</evidence>
<sequence>MKVFIAVFLVLGVVFAVNARLTEEQKQKIQADGKACVAESGADPELIKAARGGKFADDGKLKDFTFCMSEKIGFQNEAGEFQRDVVLKKLGAAIDDDAAAKKLVEKCLVPKSNSAETAFETFKCYYENTPTHIAVF</sequence>
<evidence type="ECO:0000256" key="4">
    <source>
        <dbReference type="ARBA" id="ARBA00022729"/>
    </source>
</evidence>
<feature type="signal peptide" evidence="7">
    <location>
        <begin position="1"/>
        <end position="19"/>
    </location>
</feature>
<reference evidence="8" key="1">
    <citation type="submission" date="2015-01" db="EMBL/GenBank/DDBJ databases">
        <title>Molecular characterization, expression profiling, and prokaryotic expression of odorant binding protein genes in the Chinese white pine beetle, Dendroctonus armandi.</title>
        <authorList>
            <person name="Zhang R.R."/>
            <person name="Li Z.M."/>
            <person name="Wang J."/>
            <person name="Gao G.Q."/>
            <person name="Dai L.L."/>
            <person name="Chen H."/>
        </authorList>
    </citation>
    <scope>NUCLEOTIDE SEQUENCE</scope>
</reference>
<dbReference type="AlphaFoldDB" id="A0A0X9EZ19"/>
<dbReference type="InterPro" id="IPR006170">
    <property type="entry name" value="PBP/GOBP"/>
</dbReference>
<organism evidence="8">
    <name type="scientific">Dendroctonus armandi</name>
    <dbReference type="NCBI Taxonomy" id="77159"/>
    <lineage>
        <taxon>Eukaryota</taxon>
        <taxon>Metazoa</taxon>
        <taxon>Ecdysozoa</taxon>
        <taxon>Arthropoda</taxon>
        <taxon>Hexapoda</taxon>
        <taxon>Insecta</taxon>
        <taxon>Pterygota</taxon>
        <taxon>Neoptera</taxon>
        <taxon>Endopterygota</taxon>
        <taxon>Coleoptera</taxon>
        <taxon>Polyphaga</taxon>
        <taxon>Cucujiformia</taxon>
        <taxon>Curculionidae</taxon>
        <taxon>Scolytinae</taxon>
        <taxon>Dendroctonus</taxon>
    </lineage>
</organism>
<evidence type="ECO:0000256" key="7">
    <source>
        <dbReference type="SAM" id="SignalP"/>
    </source>
</evidence>
<comment type="subcellular location">
    <subcellularLocation>
        <location evidence="1">Secreted</location>
    </subcellularLocation>
</comment>
<comment type="function">
    <text evidence="6">May be a carrier protein for lipids.</text>
</comment>
<keyword evidence="4 7" id="KW-0732">Signal</keyword>
<protein>
    <submittedName>
        <fullName evidence="8">Odorant binding protein 7</fullName>
    </submittedName>
</protein>
<evidence type="ECO:0000256" key="2">
    <source>
        <dbReference type="ARBA" id="ARBA00008098"/>
    </source>
</evidence>
<accession>A0A0X9EZ19</accession>
<dbReference type="SUPFAM" id="SSF47565">
    <property type="entry name" value="Insect pheromone/odorant-binding proteins"/>
    <property type="match status" value="1"/>
</dbReference>
<dbReference type="GO" id="GO:0005549">
    <property type="term" value="F:odorant binding"/>
    <property type="evidence" value="ECO:0007669"/>
    <property type="project" value="InterPro"/>
</dbReference>
<dbReference type="FunFam" id="1.10.238.20:FF:000001">
    <property type="entry name" value="General odorant-binding protein lush"/>
    <property type="match status" value="1"/>
</dbReference>
<dbReference type="GO" id="GO:0007608">
    <property type="term" value="P:sensory perception of smell"/>
    <property type="evidence" value="ECO:0007669"/>
    <property type="project" value="TreeGrafter"/>
</dbReference>
<evidence type="ECO:0000256" key="5">
    <source>
        <dbReference type="ARBA" id="ARBA00023180"/>
    </source>
</evidence>
<keyword evidence="5" id="KW-0325">Glycoprotein</keyword>
<dbReference type="Pfam" id="PF01395">
    <property type="entry name" value="PBP_GOBP"/>
    <property type="match status" value="1"/>
</dbReference>
<evidence type="ECO:0000256" key="3">
    <source>
        <dbReference type="ARBA" id="ARBA00022525"/>
    </source>
</evidence>
<evidence type="ECO:0000313" key="8">
    <source>
        <dbReference type="EMBL" id="ALM64969.1"/>
    </source>
</evidence>